<evidence type="ECO:0000256" key="20">
    <source>
        <dbReference type="PIRSR" id="PIRSR605511-2"/>
    </source>
</evidence>
<feature type="binding site" evidence="20">
    <location>
        <position position="208"/>
    </location>
    <ligand>
        <name>a divalent metal cation</name>
        <dbReference type="ChEBI" id="CHEBI:60240"/>
    </ligand>
</feature>
<comment type="function">
    <text evidence="17">Gluconolactonase with low activity towards other sugar lactones, including gulonolactone and galactonolactone. Catalyzes a key step in ascorbic acid (vitamin C) biosynthesis. Can also hydrolyze diisopropyl phosphorofluoridate and phenylacetate (in vitro). Calcium-binding protein. Modulates Ca(2+) signaling, and Ca(2+)-dependent cellular processes and enzyme activities.</text>
</comment>
<dbReference type="GO" id="GO:0019853">
    <property type="term" value="P:L-ascorbic acid biosynthetic process"/>
    <property type="evidence" value="ECO:0007669"/>
    <property type="project" value="UniProtKB-KW"/>
</dbReference>
<evidence type="ECO:0000256" key="3">
    <source>
        <dbReference type="ARBA" id="ARBA00001936"/>
    </source>
</evidence>
<comment type="subunit">
    <text evidence="7">Monomer.</text>
</comment>
<comment type="cofactor">
    <cofactor evidence="4">
        <name>Mg(2+)</name>
        <dbReference type="ChEBI" id="CHEBI:18420"/>
    </cofactor>
</comment>
<dbReference type="Pfam" id="PF08450">
    <property type="entry name" value="SGL"/>
    <property type="match status" value="1"/>
</dbReference>
<feature type="binding site" evidence="20">
    <location>
        <position position="107"/>
    </location>
    <ligand>
        <name>substrate</name>
    </ligand>
</feature>
<evidence type="ECO:0000256" key="12">
    <source>
        <dbReference type="ARBA" id="ARBA00022723"/>
    </source>
</evidence>
<evidence type="ECO:0000256" key="4">
    <source>
        <dbReference type="ARBA" id="ARBA00001946"/>
    </source>
</evidence>
<keyword evidence="20" id="KW-0862">Zinc</keyword>
<dbReference type="InterPro" id="IPR017946">
    <property type="entry name" value="PLC-like_Pdiesterase_TIM-brl"/>
</dbReference>
<evidence type="ECO:0000256" key="9">
    <source>
        <dbReference type="ARBA" id="ARBA00016808"/>
    </source>
</evidence>
<comment type="cofactor">
    <cofactor evidence="20">
        <name>Zn(2+)</name>
        <dbReference type="ChEBI" id="CHEBI:29105"/>
    </cofactor>
    <text evidence="20">Binds 1 divalent metal cation per subunit.</text>
</comment>
<comment type="caution">
    <text evidence="22">The sequence shown here is derived from an EMBL/GenBank/DDBJ whole genome shotgun (WGS) entry which is preliminary data.</text>
</comment>
<evidence type="ECO:0000256" key="1">
    <source>
        <dbReference type="ARBA" id="ARBA00001589"/>
    </source>
</evidence>
<keyword evidence="13" id="KW-0378">Hydrolase</keyword>
<sequence length="520" mass="57498">MASPRADVQAVVTERHRMGECPVWEEATGQLVYVDIHAQTVCRWSPHSGQVQAVSLGHSVGCVALRGREKGSYVVAAGTRLGLLDWDSQQVTWVAQLDRHRPHNRFNDGKADPAGRFVAGTMPEPSAPGVWEPAQGSLYSLQENHSVLCLADRLGIPNGLDWSADHRTFYHVDSLDYAVHAYDYDMQAGTIKNRRLVYQLPRGRAMPDSLCVDSAGTLWVACIDGGKVIQVDPQTGFCLRTLDLPVSRVTSCCFGGPDYAELYVTSAADGLSPEQLQREPQAGHVFKTLDVKQQLDAGVRYLDLRIAHMQGGSEKNLHFEHMIYTTALVEDTLTEISEWLESHPHEVIILACRNFEGMTGDLHEYLIDCIKNIFGDSLCPRGDIPTLRQLWAHGQQVIVSYEDETCVGRHAELWPGIPYWWGNQVKSQALLQYLETMRSCGRPGGLFVAGINLTENLPYVLSHPSGSLEMLTRPNLQLLMAWVRAQQPGPGSGCTNIIAGDFVGSNSFVGEVIGLNQKLR</sequence>
<dbReference type="PRINTS" id="PR01791">
    <property type="entry name" value="REGUCALCIN"/>
</dbReference>
<gene>
    <name evidence="22" type="ORF">LTLLF_121485</name>
</gene>
<comment type="subcellular location">
    <subcellularLocation>
        <location evidence="5">Cytoplasm</location>
    </subcellularLocation>
</comment>
<evidence type="ECO:0000256" key="10">
    <source>
        <dbReference type="ARBA" id="ARBA00022490"/>
    </source>
</evidence>
<evidence type="ECO:0000256" key="2">
    <source>
        <dbReference type="ARBA" id="ARBA00001913"/>
    </source>
</evidence>
<comment type="catalytic activity">
    <reaction evidence="1">
        <text>D-glucono-1,5-lactone + H2O = D-gluconate + H(+)</text>
        <dbReference type="Rhea" id="RHEA:10440"/>
        <dbReference type="ChEBI" id="CHEBI:15377"/>
        <dbReference type="ChEBI" id="CHEBI:15378"/>
        <dbReference type="ChEBI" id="CHEBI:16217"/>
        <dbReference type="ChEBI" id="CHEBI:18391"/>
        <dbReference type="EC" id="3.1.1.17"/>
    </reaction>
</comment>
<evidence type="ECO:0000256" key="11">
    <source>
        <dbReference type="ARBA" id="ARBA00022644"/>
    </source>
</evidence>
<evidence type="ECO:0000259" key="21">
    <source>
        <dbReference type="Pfam" id="PF08450"/>
    </source>
</evidence>
<evidence type="ECO:0000256" key="16">
    <source>
        <dbReference type="ARBA" id="ARBA00032464"/>
    </source>
</evidence>
<dbReference type="GO" id="GO:0030234">
    <property type="term" value="F:enzyme regulator activity"/>
    <property type="evidence" value="ECO:0007669"/>
    <property type="project" value="InterPro"/>
</dbReference>
<feature type="binding site" evidence="20">
    <location>
        <position position="105"/>
    </location>
    <ligand>
        <name>substrate</name>
    </ligand>
</feature>
<keyword evidence="12 20" id="KW-0479">Metal-binding</keyword>
<reference evidence="22" key="1">
    <citation type="submission" date="2020-03" db="EMBL/GenBank/DDBJ databases">
        <title>Studies in the Genomics of Life Span.</title>
        <authorList>
            <person name="Glass D."/>
        </authorList>
    </citation>
    <scope>NUCLEOTIDE SEQUENCE</scope>
    <source>
        <strain evidence="22">LTLLF</strain>
        <tissue evidence="22">Muscle</tissue>
    </source>
</reference>
<dbReference type="GO" id="GO:0004341">
    <property type="term" value="F:gluconolactonase activity"/>
    <property type="evidence" value="ECO:0007669"/>
    <property type="project" value="UniProtKB-EC"/>
</dbReference>
<keyword evidence="10" id="KW-0963">Cytoplasm</keyword>
<organism evidence="22 23">
    <name type="scientific">Microtus ochrogaster</name>
    <name type="common">Prairie vole</name>
    <dbReference type="NCBI Taxonomy" id="79684"/>
    <lineage>
        <taxon>Eukaryota</taxon>
        <taxon>Metazoa</taxon>
        <taxon>Chordata</taxon>
        <taxon>Craniata</taxon>
        <taxon>Vertebrata</taxon>
        <taxon>Euteleostomi</taxon>
        <taxon>Mammalia</taxon>
        <taxon>Eutheria</taxon>
        <taxon>Euarchontoglires</taxon>
        <taxon>Glires</taxon>
        <taxon>Rodentia</taxon>
        <taxon>Myomorpha</taxon>
        <taxon>Muroidea</taxon>
        <taxon>Cricetidae</taxon>
        <taxon>Arvicolinae</taxon>
        <taxon>Microtus</taxon>
    </lineage>
</organism>
<keyword evidence="14" id="KW-0106">Calcium</keyword>
<dbReference type="EMBL" id="JAATJU010016849">
    <property type="protein sequence ID" value="KAH0517320.1"/>
    <property type="molecule type" value="Genomic_DNA"/>
</dbReference>
<dbReference type="InterPro" id="IPR005511">
    <property type="entry name" value="SMP-30"/>
</dbReference>
<feature type="domain" description="SMP-30/Gluconolactonase/LRE-like region" evidence="21">
    <location>
        <begin position="18"/>
        <end position="267"/>
    </location>
</feature>
<dbReference type="Proteomes" id="UP000710432">
    <property type="component" value="Unassembled WGS sequence"/>
</dbReference>
<evidence type="ECO:0000256" key="5">
    <source>
        <dbReference type="ARBA" id="ARBA00004496"/>
    </source>
</evidence>
<feature type="binding site" evidence="20">
    <location>
        <position position="158"/>
    </location>
    <ligand>
        <name>a divalent metal cation</name>
        <dbReference type="ChEBI" id="CHEBI:60240"/>
    </ligand>
</feature>
<dbReference type="GO" id="GO:0005737">
    <property type="term" value="C:cytoplasm"/>
    <property type="evidence" value="ECO:0007669"/>
    <property type="project" value="UniProtKB-SubCell"/>
</dbReference>
<comment type="similarity">
    <text evidence="6">Belongs to the SMP-30/CGR1 family.</text>
</comment>
<feature type="binding site" evidence="20">
    <location>
        <position position="20"/>
    </location>
    <ligand>
        <name>a divalent metal cation</name>
        <dbReference type="ChEBI" id="CHEBI:60240"/>
    </ligand>
</feature>
<dbReference type="EC" id="3.1.1.17" evidence="8"/>
<comment type="cofactor">
    <cofactor evidence="2">
        <name>Ca(2+)</name>
        <dbReference type="ChEBI" id="CHEBI:29108"/>
    </cofactor>
</comment>
<dbReference type="CDD" id="cd08616">
    <property type="entry name" value="PI-PLCXD1c"/>
    <property type="match status" value="1"/>
</dbReference>
<evidence type="ECO:0000256" key="15">
    <source>
        <dbReference type="ARBA" id="ARBA00032364"/>
    </source>
</evidence>
<dbReference type="InterPro" id="IPR011042">
    <property type="entry name" value="6-blade_b-propeller_TolB-like"/>
</dbReference>
<dbReference type="InterPro" id="IPR008367">
    <property type="entry name" value="Regucalcin"/>
</dbReference>
<dbReference type="SUPFAM" id="SSF51695">
    <property type="entry name" value="PLC-like phosphodiesterases"/>
    <property type="match status" value="1"/>
</dbReference>
<dbReference type="InterPro" id="IPR013658">
    <property type="entry name" value="SGL"/>
</dbReference>
<name>A0A8J6GU54_MICOH</name>
<evidence type="ECO:0000256" key="13">
    <source>
        <dbReference type="ARBA" id="ARBA00022801"/>
    </source>
</evidence>
<evidence type="ECO:0000256" key="8">
    <source>
        <dbReference type="ARBA" id="ARBA00013227"/>
    </source>
</evidence>
<comment type="pathway">
    <text evidence="18">Cofactor biosynthesis; L-ascorbate biosynthesis via UDP-alpha-D-glucuronate pathway; L-ascorbate from UDP-alpha-D-glucuronate: step 3/4.</text>
</comment>
<dbReference type="FunFam" id="2.120.10.30:FF:000027">
    <property type="entry name" value="Regucalcin homologue"/>
    <property type="match status" value="1"/>
</dbReference>
<dbReference type="PRINTS" id="PR01790">
    <property type="entry name" value="SMP30FAMILY"/>
</dbReference>
<evidence type="ECO:0000256" key="18">
    <source>
        <dbReference type="ARBA" id="ARBA00060612"/>
    </source>
</evidence>
<evidence type="ECO:0000256" key="17">
    <source>
        <dbReference type="ARBA" id="ARBA00057739"/>
    </source>
</evidence>
<evidence type="ECO:0000256" key="7">
    <source>
        <dbReference type="ARBA" id="ARBA00011245"/>
    </source>
</evidence>
<proteinExistence type="inferred from homology"/>
<dbReference type="PROSITE" id="PS50007">
    <property type="entry name" value="PIPLC_X_DOMAIN"/>
    <property type="match status" value="1"/>
</dbReference>
<evidence type="ECO:0000313" key="22">
    <source>
        <dbReference type="EMBL" id="KAH0517320.1"/>
    </source>
</evidence>
<evidence type="ECO:0000313" key="23">
    <source>
        <dbReference type="Proteomes" id="UP000710432"/>
    </source>
</evidence>
<dbReference type="GO" id="GO:0006629">
    <property type="term" value="P:lipid metabolic process"/>
    <property type="evidence" value="ECO:0007669"/>
    <property type="project" value="InterPro"/>
</dbReference>
<evidence type="ECO:0000256" key="6">
    <source>
        <dbReference type="ARBA" id="ARBA00008853"/>
    </source>
</evidence>
<dbReference type="SUPFAM" id="SSF63829">
    <property type="entry name" value="Calcium-dependent phosphotriesterase"/>
    <property type="match status" value="1"/>
</dbReference>
<dbReference type="Pfam" id="PF26146">
    <property type="entry name" value="PI-PLC_X"/>
    <property type="match status" value="1"/>
</dbReference>
<dbReference type="GO" id="GO:0005509">
    <property type="term" value="F:calcium ion binding"/>
    <property type="evidence" value="ECO:0007669"/>
    <property type="project" value="InterPro"/>
</dbReference>
<accession>A0A8J6GU54</accession>
<dbReference type="PANTHER" id="PTHR10907:SF64">
    <property type="entry name" value="REGUCALCIN"/>
    <property type="match status" value="1"/>
</dbReference>
<protein>
    <recommendedName>
        <fullName evidence="9">Regucalcin</fullName>
        <ecNumber evidence="8">3.1.1.17</ecNumber>
    </recommendedName>
    <alternativeName>
        <fullName evidence="16">Gluconolactonase</fullName>
    </alternativeName>
    <alternativeName>
        <fullName evidence="15">Senescence marker protein 30</fullName>
    </alternativeName>
</protein>
<comment type="cofactor">
    <cofactor evidence="3">
        <name>Mn(2+)</name>
        <dbReference type="ChEBI" id="CHEBI:29035"/>
    </cofactor>
</comment>
<dbReference type="AlphaFoldDB" id="A0A8J6GU54"/>
<evidence type="ECO:0000256" key="14">
    <source>
        <dbReference type="ARBA" id="ARBA00022837"/>
    </source>
</evidence>
<keyword evidence="11" id="KW-0060">Ascorbate biosynthesis</keyword>
<dbReference type="InterPro" id="IPR042158">
    <property type="entry name" value="PLCXD1/2/3"/>
</dbReference>
<dbReference type="GO" id="GO:0008081">
    <property type="term" value="F:phosphoric diester hydrolase activity"/>
    <property type="evidence" value="ECO:0007669"/>
    <property type="project" value="InterPro"/>
</dbReference>
<evidence type="ECO:0000256" key="19">
    <source>
        <dbReference type="PIRSR" id="PIRSR605511-1"/>
    </source>
</evidence>
<dbReference type="PANTHER" id="PTHR10907">
    <property type="entry name" value="REGUCALCIN"/>
    <property type="match status" value="1"/>
</dbReference>
<dbReference type="Gene3D" id="2.120.10.30">
    <property type="entry name" value="TolB, C-terminal domain"/>
    <property type="match status" value="1"/>
</dbReference>
<feature type="active site" description="Proton donor/acceptor" evidence="19">
    <location>
        <position position="208"/>
    </location>
</feature>